<gene>
    <name evidence="2" type="ORF">DCAF_LOCUS20516</name>
</gene>
<accession>A0AAV1SCF1</accession>
<proteinExistence type="predicted"/>
<reference evidence="2 3" key="1">
    <citation type="submission" date="2024-01" db="EMBL/GenBank/DDBJ databases">
        <authorList>
            <person name="Waweru B."/>
        </authorList>
    </citation>
    <scope>NUCLEOTIDE SEQUENCE [LARGE SCALE GENOMIC DNA]</scope>
</reference>
<dbReference type="Proteomes" id="UP001314170">
    <property type="component" value="Unassembled WGS sequence"/>
</dbReference>
<sequence length="100" mass="10823">MAGNPLKVLVTGAAGFVLVSFVPCSGGEKSAVFACSREMDHAVLLQKILVVSFIVALFWKIIRYMCNLLDVEKEPVRVLVTGAAGKAQILHISFGFSFIH</sequence>
<dbReference type="EMBL" id="CAWUPB010001173">
    <property type="protein sequence ID" value="CAK7347827.1"/>
    <property type="molecule type" value="Genomic_DNA"/>
</dbReference>
<keyword evidence="3" id="KW-1185">Reference proteome</keyword>
<feature type="transmembrane region" description="Helical" evidence="1">
    <location>
        <begin position="43"/>
        <end position="62"/>
    </location>
</feature>
<protein>
    <submittedName>
        <fullName evidence="2">Uncharacterized protein</fullName>
    </submittedName>
</protein>
<name>A0AAV1SCF1_9ROSI</name>
<evidence type="ECO:0000313" key="2">
    <source>
        <dbReference type="EMBL" id="CAK7347827.1"/>
    </source>
</evidence>
<keyword evidence="1" id="KW-0812">Transmembrane</keyword>
<organism evidence="2 3">
    <name type="scientific">Dovyalis caffra</name>
    <dbReference type="NCBI Taxonomy" id="77055"/>
    <lineage>
        <taxon>Eukaryota</taxon>
        <taxon>Viridiplantae</taxon>
        <taxon>Streptophyta</taxon>
        <taxon>Embryophyta</taxon>
        <taxon>Tracheophyta</taxon>
        <taxon>Spermatophyta</taxon>
        <taxon>Magnoliopsida</taxon>
        <taxon>eudicotyledons</taxon>
        <taxon>Gunneridae</taxon>
        <taxon>Pentapetalae</taxon>
        <taxon>rosids</taxon>
        <taxon>fabids</taxon>
        <taxon>Malpighiales</taxon>
        <taxon>Salicaceae</taxon>
        <taxon>Flacourtieae</taxon>
        <taxon>Dovyalis</taxon>
    </lineage>
</organism>
<comment type="caution">
    <text evidence="2">The sequence shown here is derived from an EMBL/GenBank/DDBJ whole genome shotgun (WGS) entry which is preliminary data.</text>
</comment>
<keyword evidence="1" id="KW-0472">Membrane</keyword>
<evidence type="ECO:0000256" key="1">
    <source>
        <dbReference type="SAM" id="Phobius"/>
    </source>
</evidence>
<keyword evidence="1" id="KW-1133">Transmembrane helix</keyword>
<dbReference type="AlphaFoldDB" id="A0AAV1SCF1"/>
<evidence type="ECO:0000313" key="3">
    <source>
        <dbReference type="Proteomes" id="UP001314170"/>
    </source>
</evidence>